<dbReference type="SMART" id="SM01230">
    <property type="entry name" value="Gln-synt_C"/>
    <property type="match status" value="1"/>
</dbReference>
<feature type="non-terminal residue" evidence="8">
    <location>
        <position position="1"/>
    </location>
</feature>
<dbReference type="Gene3D" id="3.30.590.10">
    <property type="entry name" value="Glutamine synthetase/guanido kinase, catalytic domain"/>
    <property type="match status" value="1"/>
</dbReference>
<dbReference type="Proteomes" id="UP000251923">
    <property type="component" value="Unassembled WGS sequence"/>
</dbReference>
<dbReference type="AlphaFoldDB" id="A0A329P844"/>
<sequence>TSDRFVFLRMMLQEMVRKHGFFSSFMPKPFQDRAGSGAHFNMSLKDLGGKTNLFESSNDQRGCDLSELGYHFTAGVLRHMPAICAVIAPTVNSYKRLTLKGSASGTTWAPVFVCYGGNNRTNSLRIPLGGGRVELRVPDAACNPYLAAAMIFAAGLEGIKEKADPGEPHFENMYFKSEAQLQQMGVRHLPDSLGEAILEFRADPLSKKVFGEKMFSAWADYKDQEWASYVTHVSDWEKARYLKMY</sequence>
<dbReference type="EMBL" id="QMHM01000088">
    <property type="protein sequence ID" value="RAV76123.1"/>
    <property type="molecule type" value="Genomic_DNA"/>
</dbReference>
<dbReference type="PANTHER" id="PTHR43785">
    <property type="entry name" value="GAMMA-GLUTAMYLPUTRESCINE SYNTHETASE"/>
    <property type="match status" value="1"/>
</dbReference>
<dbReference type="InterPro" id="IPR014746">
    <property type="entry name" value="Gln_synth/guanido_kin_cat_dom"/>
</dbReference>
<evidence type="ECO:0000256" key="6">
    <source>
        <dbReference type="RuleBase" id="RU000384"/>
    </source>
</evidence>
<comment type="cofactor">
    <cofactor evidence="1">
        <name>Mg(2+)</name>
        <dbReference type="ChEBI" id="CHEBI:18420"/>
    </cofactor>
</comment>
<evidence type="ECO:0000256" key="2">
    <source>
        <dbReference type="ARBA" id="ARBA00009897"/>
    </source>
</evidence>
<dbReference type="InterPro" id="IPR008146">
    <property type="entry name" value="Gln_synth_cat_dom"/>
</dbReference>
<dbReference type="SUPFAM" id="SSF55931">
    <property type="entry name" value="Glutamine synthetase/guanido kinase"/>
    <property type="match status" value="1"/>
</dbReference>
<dbReference type="PROSITE" id="PS51987">
    <property type="entry name" value="GS_CATALYTIC"/>
    <property type="match status" value="1"/>
</dbReference>
<keyword evidence="3 8" id="KW-0436">Ligase</keyword>
<gene>
    <name evidence="8" type="ORF">DBT54_10055</name>
</gene>
<feature type="domain" description="GS catalytic" evidence="7">
    <location>
        <begin position="1"/>
        <end position="245"/>
    </location>
</feature>
<evidence type="ECO:0000256" key="5">
    <source>
        <dbReference type="PROSITE-ProRule" id="PRU01331"/>
    </source>
</evidence>
<dbReference type="PROSITE" id="PS00181">
    <property type="entry name" value="GLNA_ATP"/>
    <property type="match status" value="1"/>
</dbReference>
<comment type="similarity">
    <text evidence="2 5 6">Belongs to the glutamine synthetase family.</text>
</comment>
<keyword evidence="4" id="KW-0460">Magnesium</keyword>
<organism evidence="8 9">
    <name type="scientific">Aerococcus urinae</name>
    <dbReference type="NCBI Taxonomy" id="1376"/>
    <lineage>
        <taxon>Bacteria</taxon>
        <taxon>Bacillati</taxon>
        <taxon>Bacillota</taxon>
        <taxon>Bacilli</taxon>
        <taxon>Lactobacillales</taxon>
        <taxon>Aerococcaceae</taxon>
        <taxon>Aerococcus</taxon>
    </lineage>
</organism>
<comment type="caution">
    <text evidence="8">The sequence shown here is derived from an EMBL/GenBank/DDBJ whole genome shotgun (WGS) entry which is preliminary data.</text>
</comment>
<dbReference type="Pfam" id="PF00120">
    <property type="entry name" value="Gln-synt_C"/>
    <property type="match status" value="1"/>
</dbReference>
<protein>
    <submittedName>
        <fullName evidence="8">Type III glutamate--ammonia ligase</fullName>
    </submittedName>
</protein>
<evidence type="ECO:0000259" key="7">
    <source>
        <dbReference type="PROSITE" id="PS51987"/>
    </source>
</evidence>
<name>A0A329P844_9LACT</name>
<evidence type="ECO:0000256" key="4">
    <source>
        <dbReference type="ARBA" id="ARBA00022842"/>
    </source>
</evidence>
<proteinExistence type="inferred from homology"/>
<dbReference type="InterPro" id="IPR027303">
    <property type="entry name" value="Gln_synth_gly_rich_site"/>
</dbReference>
<reference evidence="8 9" key="1">
    <citation type="submission" date="2018-04" db="EMBL/GenBank/DDBJ databases">
        <title>Aerococcus urinae genomes.</title>
        <authorList>
            <person name="Hilt E."/>
            <person name="Gilbert N.M."/>
            <person name="Thomas-White K."/>
            <person name="Putonti C."/>
            <person name="Lewis A.L."/>
            <person name="Visck K.L."/>
            <person name="Wolfe A.J."/>
        </authorList>
    </citation>
    <scope>NUCLEOTIDE SEQUENCE [LARGE SCALE GENOMIC DNA]</scope>
    <source>
        <strain evidence="8 9">UMB7480</strain>
    </source>
</reference>
<dbReference type="PANTHER" id="PTHR43785:SF14">
    <property type="entry name" value="GLUTAMINE SYNTHETASE"/>
    <property type="match status" value="1"/>
</dbReference>
<evidence type="ECO:0000256" key="3">
    <source>
        <dbReference type="ARBA" id="ARBA00022598"/>
    </source>
</evidence>
<accession>A0A329P844</accession>
<evidence type="ECO:0000256" key="1">
    <source>
        <dbReference type="ARBA" id="ARBA00001946"/>
    </source>
</evidence>
<dbReference type="GO" id="GO:0004356">
    <property type="term" value="F:glutamine synthetase activity"/>
    <property type="evidence" value="ECO:0007669"/>
    <property type="project" value="InterPro"/>
</dbReference>
<evidence type="ECO:0000313" key="9">
    <source>
        <dbReference type="Proteomes" id="UP000251923"/>
    </source>
</evidence>
<evidence type="ECO:0000313" key="8">
    <source>
        <dbReference type="EMBL" id="RAV76123.1"/>
    </source>
</evidence>